<accession>A0AAX1NBI2</accession>
<dbReference type="InterPro" id="IPR041635">
    <property type="entry name" value="Type_ISP_LLaBIII_C"/>
</dbReference>
<protein>
    <recommendedName>
        <fullName evidence="2">Type ISP restriction-modification enzyme LLaBIII C-terminal specificity domain-containing protein</fullName>
    </recommendedName>
</protein>
<feature type="domain" description="Type ISP restriction-modification enzyme LLaBIII C-terminal specificity" evidence="2">
    <location>
        <begin position="395"/>
        <end position="539"/>
    </location>
</feature>
<evidence type="ECO:0000313" key="3">
    <source>
        <dbReference type="EMBL" id="QWG03650.1"/>
    </source>
</evidence>
<dbReference type="Proteomes" id="UP000678679">
    <property type="component" value="Chromosome 1"/>
</dbReference>
<dbReference type="Pfam" id="PF18135">
    <property type="entry name" value="Type_ISP_C"/>
    <property type="match status" value="2"/>
</dbReference>
<dbReference type="KEGG" id="fya:KMW28_08720"/>
<name>A0AAX1NBI2_9BACT</name>
<evidence type="ECO:0000259" key="2">
    <source>
        <dbReference type="Pfam" id="PF18135"/>
    </source>
</evidence>
<keyword evidence="4" id="KW-1185">Reference proteome</keyword>
<dbReference type="EMBL" id="CP076132">
    <property type="protein sequence ID" value="QWG03650.1"/>
    <property type="molecule type" value="Genomic_DNA"/>
</dbReference>
<sequence length="826" mass="96153">MIGEAILNIQQQLQFAGNFRNEVAQHGDHLIKTFKKSFFPTFNVDDLLKMLSEHIVADCISSHLFTSDELGELKADPIYLAFHNLLQFLEQKDAFNEAIHQLKEKIDVLLDNGTDRNELYTQLMGREEGEELPDYFNGMFKSLMKKHLNNAGQHAQYLYPSFTLPPFLDNEAKSNTIVCYDLLVYYWCAVVISESKRSYGNSLSFVDIQPKGQTHFEFTEEDSNLDKLINLNREPVQIVFGTIQQMSLGNRSAHKEWTNKVKKAFSGDQKRNPVSYWLLWAKKRLGNNGILVIRGDHSLAAAPEYKFWRDKVTEVCHRVYIQAHQYSQQLVYCFIFDKENDFDGVYYAPSYLEDFSEISQDSGDWITLSSEEYTKFLCMYSQKEKSIFQQAVSPIQLKNKSWVTDFNKKQLVSKVADLQKESSKTVAQAVLPDNKKEFEEAYLKVYQKPFVKKWVYLSEEDTKAWTNAHSFGLDKEQPVLCIGSNAATGFDIISTNAPVLSDFFDRKHQVTLLPLKMYKEDASFDDNVSDWALQRFKQYYIPRLPEAGKKSTVASLKGLLIYEIGLISKHTQRLPVLHKFTQKIEGIIEKEDNELDLIQVQLQALQNKMLQLYRGATEKKSMLSAINSSISNLSNEIKDLEKIQIERTLKESELTKENIFFYCLAILNHPTYQNDYQKELVAMPPRIPLLNDFWKWVKIGKKVYASSIQLMNEEVNLEVIGEDEYEKGKDIKLNNTQYLRNADLLYHQMHWGNTDLKELIIQQYKERKPLNRSLRKYFKEEISNINLIELVKNLETQSQLQQVLEEVMPEELFENKKPVLKLRKRS</sequence>
<reference evidence="3 4" key="1">
    <citation type="submission" date="2021-05" db="EMBL/GenBank/DDBJ databases">
        <title>Comparative genomic studies on the polysaccharide-degrading batcterial strains of the Flammeovirga genus.</title>
        <authorList>
            <person name="Zewei F."/>
            <person name="Zheng Z."/>
            <person name="Yu L."/>
            <person name="Ruyue G."/>
            <person name="Yanhong M."/>
            <person name="Yuanyuan C."/>
            <person name="Jingyan G."/>
            <person name="Wenjun H."/>
        </authorList>
    </citation>
    <scope>NUCLEOTIDE SEQUENCE [LARGE SCALE GENOMIC DNA]</scope>
    <source>
        <strain evidence="3 4">NBRC:100898</strain>
    </source>
</reference>
<dbReference type="AlphaFoldDB" id="A0AAX1NBI2"/>
<feature type="coiled-coil region" evidence="1">
    <location>
        <begin position="85"/>
        <end position="112"/>
    </location>
</feature>
<keyword evidence="1" id="KW-0175">Coiled coil</keyword>
<organism evidence="3 4">
    <name type="scientific">Flammeovirga yaeyamensis</name>
    <dbReference type="NCBI Taxonomy" id="367791"/>
    <lineage>
        <taxon>Bacteria</taxon>
        <taxon>Pseudomonadati</taxon>
        <taxon>Bacteroidota</taxon>
        <taxon>Cytophagia</taxon>
        <taxon>Cytophagales</taxon>
        <taxon>Flammeovirgaceae</taxon>
        <taxon>Flammeovirga</taxon>
    </lineage>
</organism>
<evidence type="ECO:0000256" key="1">
    <source>
        <dbReference type="SAM" id="Coils"/>
    </source>
</evidence>
<feature type="domain" description="Type ISP restriction-modification enzyme LLaBIII C-terminal specificity" evidence="2">
    <location>
        <begin position="607"/>
        <end position="762"/>
    </location>
</feature>
<gene>
    <name evidence="3" type="ORF">KMW28_08720</name>
</gene>
<feature type="coiled-coil region" evidence="1">
    <location>
        <begin position="588"/>
        <end position="643"/>
    </location>
</feature>
<proteinExistence type="predicted"/>
<evidence type="ECO:0000313" key="4">
    <source>
        <dbReference type="Proteomes" id="UP000678679"/>
    </source>
</evidence>
<dbReference type="RefSeq" id="WP_169664561.1">
    <property type="nucleotide sequence ID" value="NZ_CP076132.1"/>
</dbReference>